<organism evidence="1 2">
    <name type="scientific">Clostridium saccharoperbutylacetonicum N1-4(HMT)</name>
    <dbReference type="NCBI Taxonomy" id="931276"/>
    <lineage>
        <taxon>Bacteria</taxon>
        <taxon>Bacillati</taxon>
        <taxon>Bacillota</taxon>
        <taxon>Clostridia</taxon>
        <taxon>Eubacteriales</taxon>
        <taxon>Clostridiaceae</taxon>
        <taxon>Clostridium</taxon>
    </lineage>
</organism>
<accession>M1LVT3</accession>
<evidence type="ECO:0000313" key="1">
    <source>
        <dbReference type="EMBL" id="AGF57255.1"/>
    </source>
</evidence>
<dbReference type="PATRIC" id="fig|931276.5.peg.3520"/>
<sequence>MKPYISQTIESNSCGAHSIAYYLWETTKAQSINDRTFVANIHKKIQIGPNNMGIPEIYSNPEKIAYELSNNWSSYSYTCMLSNSTVIPIAKNLNISTKNIDIIDKVKKGANKYAIIICSIGYMTPSLHYMLIKYEQNTFKLLDSLYNLDHSTFKILDSIYGIDHVIWEDFTIETNNKLTLDRNSNYFYTGAGILID</sequence>
<dbReference type="RefSeq" id="WP_015393573.1">
    <property type="nucleotide sequence ID" value="NC_020291.1"/>
</dbReference>
<dbReference type="EMBL" id="CP004121">
    <property type="protein sequence ID" value="AGF57255.1"/>
    <property type="molecule type" value="Genomic_DNA"/>
</dbReference>
<protein>
    <recommendedName>
        <fullName evidence="3">Peptidase C39-like domain-containing protein</fullName>
    </recommendedName>
</protein>
<gene>
    <name evidence="1" type="ORF">Cspa_c34940</name>
</gene>
<dbReference type="KEGG" id="csr:Cspa_c34940"/>
<dbReference type="eggNOG" id="ENOG502ZF2F">
    <property type="taxonomic scope" value="Bacteria"/>
</dbReference>
<dbReference type="AlphaFoldDB" id="M1LVT3"/>
<dbReference type="OrthoDB" id="1934183at2"/>
<evidence type="ECO:0008006" key="3">
    <source>
        <dbReference type="Google" id="ProtNLM"/>
    </source>
</evidence>
<reference evidence="1 2" key="1">
    <citation type="submission" date="2013-02" db="EMBL/GenBank/DDBJ databases">
        <title>Genome sequence of Clostridium saccharoperbutylacetonicum N1-4(HMT).</title>
        <authorList>
            <person name="Poehlein A."/>
            <person name="Daniel R."/>
        </authorList>
    </citation>
    <scope>NUCLEOTIDE SEQUENCE [LARGE SCALE GENOMIC DNA]</scope>
    <source>
        <strain evidence="2">N1-4(HMT)</strain>
    </source>
</reference>
<evidence type="ECO:0000313" key="2">
    <source>
        <dbReference type="Proteomes" id="UP000011728"/>
    </source>
</evidence>
<keyword evidence="2" id="KW-1185">Reference proteome</keyword>
<dbReference type="Proteomes" id="UP000011728">
    <property type="component" value="Chromosome"/>
</dbReference>
<proteinExistence type="predicted"/>
<dbReference type="HOGENOM" id="CLU_1452114_0_0_9"/>
<name>M1LVT3_9CLOT</name>